<comment type="caution">
    <text evidence="1">The sequence shown here is derived from an EMBL/GenBank/DDBJ whole genome shotgun (WGS) entry which is preliminary data.</text>
</comment>
<dbReference type="EMBL" id="NKCI01000263">
    <property type="protein sequence ID" value="RSL45439.1"/>
    <property type="molecule type" value="Genomic_DNA"/>
</dbReference>
<name>A0A428NXG1_9HYPO</name>
<dbReference type="AlphaFoldDB" id="A0A428NXG1"/>
<keyword evidence="2" id="KW-1185">Reference proteome</keyword>
<accession>A0A428NXG1</accession>
<sequence length="174" mass="19531">MATELRAQIDNKSNVGLHLGISNASRQKVPCITLWRLPPLKKVIIHVSIEYHLHSEPCFERGAVAGYQQRITAEANALDTSTLGGRHANRFTRQAVKTDRAVARLRTEKDGSLEHDSILRETEEANTGSAPTRNKFLDKDGELYFPTIAELMIMGPEDWAEFYDAFDSQGPRSH</sequence>
<dbReference type="Proteomes" id="UP000288168">
    <property type="component" value="Unassembled WGS sequence"/>
</dbReference>
<proteinExistence type="predicted"/>
<gene>
    <name evidence="1" type="ORF">CEP54_014264</name>
</gene>
<protein>
    <submittedName>
        <fullName evidence="1">Uncharacterized protein</fullName>
    </submittedName>
</protein>
<evidence type="ECO:0000313" key="1">
    <source>
        <dbReference type="EMBL" id="RSL45439.1"/>
    </source>
</evidence>
<organism evidence="1 2">
    <name type="scientific">Fusarium duplospermum</name>
    <dbReference type="NCBI Taxonomy" id="1325734"/>
    <lineage>
        <taxon>Eukaryota</taxon>
        <taxon>Fungi</taxon>
        <taxon>Dikarya</taxon>
        <taxon>Ascomycota</taxon>
        <taxon>Pezizomycotina</taxon>
        <taxon>Sordariomycetes</taxon>
        <taxon>Hypocreomycetidae</taxon>
        <taxon>Hypocreales</taxon>
        <taxon>Nectriaceae</taxon>
        <taxon>Fusarium</taxon>
        <taxon>Fusarium solani species complex</taxon>
    </lineage>
</organism>
<reference evidence="1 2" key="1">
    <citation type="submission" date="2017-06" db="EMBL/GenBank/DDBJ databases">
        <title>Comparative genomic analysis of Ambrosia Fusariam Clade fungi.</title>
        <authorList>
            <person name="Stajich J.E."/>
            <person name="Carrillo J."/>
            <person name="Kijimoto T."/>
            <person name="Eskalen A."/>
            <person name="O'Donnell K."/>
            <person name="Kasson M."/>
        </authorList>
    </citation>
    <scope>NUCLEOTIDE SEQUENCE [LARGE SCALE GENOMIC DNA]</scope>
    <source>
        <strain evidence="1 2">NRRL62584</strain>
    </source>
</reference>
<evidence type="ECO:0000313" key="2">
    <source>
        <dbReference type="Proteomes" id="UP000288168"/>
    </source>
</evidence>